<dbReference type="GO" id="GO:0005684">
    <property type="term" value="C:U2-type spliceosomal complex"/>
    <property type="evidence" value="ECO:0007669"/>
    <property type="project" value="EnsemblFungi"/>
</dbReference>
<dbReference type="GO" id="GO:0071014">
    <property type="term" value="C:post-mRNA release spliceosomal complex"/>
    <property type="evidence" value="ECO:0007669"/>
    <property type="project" value="EnsemblFungi"/>
</dbReference>
<feature type="compositionally biased region" description="Basic and acidic residues" evidence="1">
    <location>
        <begin position="24"/>
        <end position="41"/>
    </location>
</feature>
<dbReference type="Proteomes" id="UP000189580">
    <property type="component" value="Chromosome a"/>
</dbReference>
<protein>
    <submittedName>
        <fullName evidence="2">Uncharacterized protein</fullName>
    </submittedName>
</protein>
<accession>A0A167CWF2</accession>
<evidence type="ECO:0000313" key="2">
    <source>
        <dbReference type="EMBL" id="ANB12183.1"/>
    </source>
</evidence>
<feature type="region of interest" description="Disordered" evidence="1">
    <location>
        <begin position="1"/>
        <end position="71"/>
    </location>
</feature>
<keyword evidence="3" id="KW-1185">Reference proteome</keyword>
<dbReference type="GeneID" id="30036317"/>
<reference evidence="2 3" key="1">
    <citation type="submission" date="2016-02" db="EMBL/GenBank/DDBJ databases">
        <title>Complete genome sequence and transcriptome regulation of the pentose utilising yeast Sugiyamaella lignohabitans.</title>
        <authorList>
            <person name="Bellasio M."/>
            <person name="Peymann A."/>
            <person name="Valli M."/>
            <person name="Sipitzky M."/>
            <person name="Graf A."/>
            <person name="Sauer M."/>
            <person name="Marx H."/>
            <person name="Mattanovich D."/>
        </authorList>
    </citation>
    <scope>NUCLEOTIDE SEQUENCE [LARGE SCALE GENOMIC DNA]</scope>
    <source>
        <strain evidence="2 3">CBS 10342</strain>
    </source>
</reference>
<dbReference type="AlphaFoldDB" id="A0A167CWF2"/>
<organism evidence="2 3">
    <name type="scientific">Sugiyamaella lignohabitans</name>
    <dbReference type="NCBI Taxonomy" id="796027"/>
    <lineage>
        <taxon>Eukaryota</taxon>
        <taxon>Fungi</taxon>
        <taxon>Dikarya</taxon>
        <taxon>Ascomycota</taxon>
        <taxon>Saccharomycotina</taxon>
        <taxon>Dipodascomycetes</taxon>
        <taxon>Dipodascales</taxon>
        <taxon>Trichomonascaceae</taxon>
        <taxon>Sugiyamaella</taxon>
    </lineage>
</organism>
<dbReference type="InterPro" id="IPR013169">
    <property type="entry name" value="mRNA_splic_Cwf18-like"/>
</dbReference>
<dbReference type="EMBL" id="CP014501">
    <property type="protein sequence ID" value="ANB12183.1"/>
    <property type="molecule type" value="Genomic_DNA"/>
</dbReference>
<feature type="compositionally biased region" description="Polar residues" evidence="1">
    <location>
        <begin position="42"/>
        <end position="53"/>
    </location>
</feature>
<proteinExistence type="predicted"/>
<evidence type="ECO:0000256" key="1">
    <source>
        <dbReference type="SAM" id="MobiDB-lite"/>
    </source>
</evidence>
<dbReference type="OrthoDB" id="10261348at2759"/>
<dbReference type="GO" id="GO:0000974">
    <property type="term" value="C:Prp19 complex"/>
    <property type="evidence" value="ECO:0007669"/>
    <property type="project" value="EnsemblFungi"/>
</dbReference>
<dbReference type="PANTHER" id="PTHR31551:SF1">
    <property type="entry name" value="COILED-COIL DOMAIN-CONTAINING PROTEIN 12"/>
    <property type="match status" value="1"/>
</dbReference>
<gene>
    <name evidence="2" type="ORF">AWJ20_421</name>
</gene>
<name>A0A167CWF2_9ASCO</name>
<dbReference type="PANTHER" id="PTHR31551">
    <property type="entry name" value="PRE-MRNA-SPLICING FACTOR CWF18"/>
    <property type="match status" value="1"/>
</dbReference>
<dbReference type="RefSeq" id="XP_018734660.1">
    <property type="nucleotide sequence ID" value="XM_018881272.1"/>
</dbReference>
<dbReference type="KEGG" id="slb:AWJ20_421"/>
<feature type="compositionally biased region" description="Polar residues" evidence="1">
    <location>
        <begin position="1"/>
        <end position="10"/>
    </location>
</feature>
<sequence length="153" mass="16977">MSTSLEQQAANRKERLAQLRNLKRKSETRPETLEKEERDPSGSESPSVVTGSGRNFDIENRAPKLGYDENPLDGIDETVEIVAEHVQKETLARLEAKSSSSALDLSNLQPKSVNWDLKRDLEPSMAILDRKTNDAIIKLVHQRLKAAGATAAD</sequence>
<evidence type="ECO:0000313" key="3">
    <source>
        <dbReference type="Proteomes" id="UP000189580"/>
    </source>
</evidence>
<dbReference type="Pfam" id="PF08315">
    <property type="entry name" value="cwf18"/>
    <property type="match status" value="1"/>
</dbReference>